<dbReference type="Proteomes" id="UP001310022">
    <property type="component" value="Unassembled WGS sequence"/>
</dbReference>
<dbReference type="EMBL" id="BQKE01000003">
    <property type="protein sequence ID" value="GJM64023.1"/>
    <property type="molecule type" value="Genomic_DNA"/>
</dbReference>
<feature type="signal peptide" evidence="1">
    <location>
        <begin position="1"/>
        <end position="18"/>
    </location>
</feature>
<evidence type="ECO:0000313" key="3">
    <source>
        <dbReference type="Proteomes" id="UP001310022"/>
    </source>
</evidence>
<protein>
    <submittedName>
        <fullName evidence="2">Uncharacterized protein</fullName>
    </submittedName>
</protein>
<organism evidence="2 3">
    <name type="scientific">Persicobacter diffluens</name>
    <dbReference type="NCBI Taxonomy" id="981"/>
    <lineage>
        <taxon>Bacteria</taxon>
        <taxon>Pseudomonadati</taxon>
        <taxon>Bacteroidota</taxon>
        <taxon>Cytophagia</taxon>
        <taxon>Cytophagales</taxon>
        <taxon>Persicobacteraceae</taxon>
        <taxon>Persicobacter</taxon>
    </lineage>
</organism>
<keyword evidence="1" id="KW-0732">Signal</keyword>
<evidence type="ECO:0000313" key="2">
    <source>
        <dbReference type="EMBL" id="GJM64023.1"/>
    </source>
</evidence>
<evidence type="ECO:0000256" key="1">
    <source>
        <dbReference type="SAM" id="SignalP"/>
    </source>
</evidence>
<sequence>MKRILGLFLVLFSTNVKAQYVVSLTEQKQDQFEINHVLEDYLKITHIDNGDINGSLLDDFQYTLISPHWS</sequence>
<reference evidence="2 3" key="1">
    <citation type="submission" date="2021-12" db="EMBL/GenBank/DDBJ databases">
        <title>Genome sequencing of bacteria with rrn-lacking chromosome and rrn-plasmid.</title>
        <authorList>
            <person name="Anda M."/>
            <person name="Iwasaki W."/>
        </authorList>
    </citation>
    <scope>NUCLEOTIDE SEQUENCE [LARGE SCALE GENOMIC DNA]</scope>
    <source>
        <strain evidence="2 3">NBRC 15940</strain>
    </source>
</reference>
<accession>A0AAN4W3L6</accession>
<keyword evidence="3" id="KW-1185">Reference proteome</keyword>
<feature type="chain" id="PRO_5042878640" evidence="1">
    <location>
        <begin position="19"/>
        <end position="70"/>
    </location>
</feature>
<dbReference type="AlphaFoldDB" id="A0AAN4W3L6"/>
<comment type="caution">
    <text evidence="2">The sequence shown here is derived from an EMBL/GenBank/DDBJ whole genome shotgun (WGS) entry which is preliminary data.</text>
</comment>
<gene>
    <name evidence="2" type="ORF">PEDI_45750</name>
</gene>
<proteinExistence type="predicted"/>
<name>A0AAN4W3L6_9BACT</name>